<keyword evidence="5" id="KW-0067">ATP-binding</keyword>
<evidence type="ECO:0000256" key="7">
    <source>
        <dbReference type="ARBA" id="ARBA00023136"/>
    </source>
</evidence>
<dbReference type="InterPro" id="IPR005074">
    <property type="entry name" value="Peptidase_C39"/>
</dbReference>
<feature type="domain" description="ABC transporter" evidence="9">
    <location>
        <begin position="476"/>
        <end position="711"/>
    </location>
</feature>
<evidence type="ECO:0000256" key="4">
    <source>
        <dbReference type="ARBA" id="ARBA00022801"/>
    </source>
</evidence>
<evidence type="ECO:0000256" key="6">
    <source>
        <dbReference type="ARBA" id="ARBA00022989"/>
    </source>
</evidence>
<keyword evidence="13" id="KW-1185">Reference proteome</keyword>
<evidence type="ECO:0000256" key="1">
    <source>
        <dbReference type="ARBA" id="ARBA00004651"/>
    </source>
</evidence>
<dbReference type="RefSeq" id="WP_354662466.1">
    <property type="nucleotide sequence ID" value="NZ_JBEXAC010000002.1"/>
</dbReference>
<organism evidence="12 13">
    <name type="scientific">Chitinophaga defluvii</name>
    <dbReference type="NCBI Taxonomy" id="3163343"/>
    <lineage>
        <taxon>Bacteria</taxon>
        <taxon>Pseudomonadati</taxon>
        <taxon>Bacteroidota</taxon>
        <taxon>Chitinophagia</taxon>
        <taxon>Chitinophagales</taxon>
        <taxon>Chitinophagaceae</taxon>
        <taxon>Chitinophaga</taxon>
    </lineage>
</organism>
<dbReference type="InterPro" id="IPR011527">
    <property type="entry name" value="ABC1_TM_dom"/>
</dbReference>
<evidence type="ECO:0000256" key="5">
    <source>
        <dbReference type="ARBA" id="ARBA00022840"/>
    </source>
</evidence>
<dbReference type="CDD" id="cd02418">
    <property type="entry name" value="Peptidase_C39B"/>
    <property type="match status" value="1"/>
</dbReference>
<dbReference type="Pfam" id="PF00664">
    <property type="entry name" value="ABC_membrane"/>
    <property type="match status" value="1"/>
</dbReference>
<dbReference type="InterPro" id="IPR027417">
    <property type="entry name" value="P-loop_NTPase"/>
</dbReference>
<feature type="transmembrane region" description="Helical" evidence="8">
    <location>
        <begin position="201"/>
        <end position="222"/>
    </location>
</feature>
<dbReference type="Gene3D" id="1.20.1560.10">
    <property type="entry name" value="ABC transporter type 1, transmembrane domain"/>
    <property type="match status" value="1"/>
</dbReference>
<dbReference type="InterPro" id="IPR039421">
    <property type="entry name" value="Type_1_exporter"/>
</dbReference>
<evidence type="ECO:0000259" key="11">
    <source>
        <dbReference type="PROSITE" id="PS50990"/>
    </source>
</evidence>
<keyword evidence="7 8" id="KW-0472">Membrane</keyword>
<evidence type="ECO:0000256" key="2">
    <source>
        <dbReference type="ARBA" id="ARBA00022692"/>
    </source>
</evidence>
<dbReference type="Pfam" id="PF00005">
    <property type="entry name" value="ABC_tran"/>
    <property type="match status" value="1"/>
</dbReference>
<gene>
    <name evidence="12" type="ORF">ABR189_21125</name>
</gene>
<dbReference type="Pfam" id="PF03412">
    <property type="entry name" value="Peptidase_C39"/>
    <property type="match status" value="1"/>
</dbReference>
<name>A0ABV2TC94_9BACT</name>
<dbReference type="InterPro" id="IPR017871">
    <property type="entry name" value="ABC_transporter-like_CS"/>
</dbReference>
<evidence type="ECO:0000259" key="9">
    <source>
        <dbReference type="PROSITE" id="PS50893"/>
    </source>
</evidence>
<comment type="subcellular location">
    <subcellularLocation>
        <location evidence="1">Cell membrane</location>
        <topology evidence="1">Multi-pass membrane protein</topology>
    </subcellularLocation>
</comment>
<feature type="transmembrane region" description="Helical" evidence="8">
    <location>
        <begin position="275"/>
        <end position="294"/>
    </location>
</feature>
<dbReference type="PANTHER" id="PTHR43394">
    <property type="entry name" value="ATP-DEPENDENT PERMEASE MDL1, MITOCHONDRIAL"/>
    <property type="match status" value="1"/>
</dbReference>
<dbReference type="PROSITE" id="PS50893">
    <property type="entry name" value="ABC_TRANSPORTER_2"/>
    <property type="match status" value="1"/>
</dbReference>
<feature type="transmembrane region" description="Helical" evidence="8">
    <location>
        <begin position="300"/>
        <end position="318"/>
    </location>
</feature>
<accession>A0ABV2TC94</accession>
<dbReference type="EMBL" id="JBEXAC010000002">
    <property type="protein sequence ID" value="MET6999905.1"/>
    <property type="molecule type" value="Genomic_DNA"/>
</dbReference>
<dbReference type="InterPro" id="IPR003593">
    <property type="entry name" value="AAA+_ATPase"/>
</dbReference>
<keyword evidence="2 8" id="KW-0812">Transmembrane</keyword>
<dbReference type="Proteomes" id="UP001549749">
    <property type="component" value="Unassembled WGS sequence"/>
</dbReference>
<keyword evidence="4" id="KW-0378">Hydrolase</keyword>
<sequence>MSIKVKQRDMMDCGAACLASVAAHYKLQLPVARIRQFAQTDTKGTNVLGMLEAAKKLGFEAKGVKGQVDSLPKIPLPAIAHVIVKEVLHHFVVIYKITPKEVTVMDPGDGKMHKYKLEEFAKMWTGVLVLLLPSADFNTGNESVSLGKRFMGLLKPHKAVLTQVLVGAVVYTILGLSTAIYMQKITDNVLAEGNTNLMNVLSVGMILILALQILMGVLRSVFTVKTGQQIDLALILGYYKHLLRLPQQFFDSMRTGEIISRINDAVKIRTFINDIAINLAVNIMIVVFSFVLMFTYYWKLALFMLSVIPLYLLVYVITNKLNVSIQRKMMEDAADLESQLVESVNAAGTIKRFGLEEFSDLKTETRFVKLLDSIYHSSMNSLFASNSTELISRLFSIILLWAGTGYVLGNQLTPGELLSFYALIGYFTGPVASLISSNRAFQEARIAADRLFEIMDLQQEETGRKIKLTRDMIGDVRFEKVSFRYGSRVKVFNSLDLLVRKGEVTAVVGESGSGKSTLVSLLQYIYPIQDGHIYIGDFDIRYLENQSLRQLVSVVPQKIDLFAGNVAENIAIGELEPDYNRIVQICQQLGIIPFIESLPNGFDTYIGENGASLSGGQKQRIAIARALYRDPEILILDEATSSLDTASEQFVQQAIQYMRNRGKTIIIIAHRLSTVMHADQIAVLDKGVLVEQGSHMNLLEQQGRYYYLWQHHLPQKQEVAAALY</sequence>
<keyword evidence="3" id="KW-0547">Nucleotide-binding</keyword>
<evidence type="ECO:0000313" key="13">
    <source>
        <dbReference type="Proteomes" id="UP001549749"/>
    </source>
</evidence>
<dbReference type="PANTHER" id="PTHR43394:SF1">
    <property type="entry name" value="ATP-BINDING CASSETTE SUB-FAMILY B MEMBER 10, MITOCHONDRIAL"/>
    <property type="match status" value="1"/>
</dbReference>
<comment type="caution">
    <text evidence="12">The sequence shown here is derived from an EMBL/GenBank/DDBJ whole genome shotgun (WGS) entry which is preliminary data.</text>
</comment>
<dbReference type="SMART" id="SM00382">
    <property type="entry name" value="AAA"/>
    <property type="match status" value="1"/>
</dbReference>
<evidence type="ECO:0000259" key="10">
    <source>
        <dbReference type="PROSITE" id="PS50929"/>
    </source>
</evidence>
<feature type="domain" description="Peptidase C39" evidence="11">
    <location>
        <begin position="7"/>
        <end position="131"/>
    </location>
</feature>
<feature type="domain" description="ABC transmembrane type-1" evidence="10">
    <location>
        <begin position="164"/>
        <end position="443"/>
    </location>
</feature>
<keyword evidence="6 8" id="KW-1133">Transmembrane helix</keyword>
<reference evidence="12 13" key="1">
    <citation type="submission" date="2024-06" db="EMBL/GenBank/DDBJ databases">
        <title>Chitinophaga defluvii sp. nov., isolated from municipal sewage.</title>
        <authorList>
            <person name="Zhang L."/>
        </authorList>
    </citation>
    <scope>NUCLEOTIDE SEQUENCE [LARGE SCALE GENOMIC DNA]</scope>
    <source>
        <strain evidence="12 13">H8</strain>
    </source>
</reference>
<dbReference type="SUPFAM" id="SSF90123">
    <property type="entry name" value="ABC transporter transmembrane region"/>
    <property type="match status" value="1"/>
</dbReference>
<dbReference type="PROSITE" id="PS50990">
    <property type="entry name" value="PEPTIDASE_C39"/>
    <property type="match status" value="1"/>
</dbReference>
<feature type="transmembrane region" description="Helical" evidence="8">
    <location>
        <begin position="159"/>
        <end position="181"/>
    </location>
</feature>
<protein>
    <submittedName>
        <fullName evidence="12">Peptidase domain-containing ABC transporter</fullName>
    </submittedName>
</protein>
<dbReference type="InterPro" id="IPR036640">
    <property type="entry name" value="ABC1_TM_sf"/>
</dbReference>
<dbReference type="Gene3D" id="3.90.70.10">
    <property type="entry name" value="Cysteine proteinases"/>
    <property type="match status" value="1"/>
</dbReference>
<dbReference type="PROSITE" id="PS00211">
    <property type="entry name" value="ABC_TRANSPORTER_1"/>
    <property type="match status" value="1"/>
</dbReference>
<dbReference type="Gene3D" id="3.40.50.300">
    <property type="entry name" value="P-loop containing nucleotide triphosphate hydrolases"/>
    <property type="match status" value="1"/>
</dbReference>
<evidence type="ECO:0000313" key="12">
    <source>
        <dbReference type="EMBL" id="MET6999905.1"/>
    </source>
</evidence>
<feature type="transmembrane region" description="Helical" evidence="8">
    <location>
        <begin position="420"/>
        <end position="441"/>
    </location>
</feature>
<evidence type="ECO:0000256" key="3">
    <source>
        <dbReference type="ARBA" id="ARBA00022741"/>
    </source>
</evidence>
<feature type="transmembrane region" description="Helical" evidence="8">
    <location>
        <begin position="390"/>
        <end position="408"/>
    </location>
</feature>
<dbReference type="InterPro" id="IPR003439">
    <property type="entry name" value="ABC_transporter-like_ATP-bd"/>
</dbReference>
<dbReference type="SUPFAM" id="SSF52540">
    <property type="entry name" value="P-loop containing nucleoside triphosphate hydrolases"/>
    <property type="match status" value="1"/>
</dbReference>
<dbReference type="CDD" id="cd18570">
    <property type="entry name" value="ABC_6TM_PCAT1_LagD_like"/>
    <property type="match status" value="1"/>
</dbReference>
<evidence type="ECO:0000256" key="8">
    <source>
        <dbReference type="SAM" id="Phobius"/>
    </source>
</evidence>
<dbReference type="PROSITE" id="PS50929">
    <property type="entry name" value="ABC_TM1F"/>
    <property type="match status" value="1"/>
</dbReference>
<proteinExistence type="predicted"/>